<evidence type="ECO:0000313" key="4">
    <source>
        <dbReference type="Proteomes" id="UP001370490"/>
    </source>
</evidence>
<protein>
    <submittedName>
        <fullName evidence="3">Malectin-like domain</fullName>
    </submittedName>
</protein>
<dbReference type="GO" id="GO:0016020">
    <property type="term" value="C:membrane"/>
    <property type="evidence" value="ECO:0007669"/>
    <property type="project" value="UniProtKB-SubCell"/>
</dbReference>
<dbReference type="InterPro" id="IPR024788">
    <property type="entry name" value="Malectin-like_Carb-bd_dom"/>
</dbReference>
<feature type="non-terminal residue" evidence="3">
    <location>
        <position position="1"/>
    </location>
</feature>
<comment type="caution">
    <text evidence="3">The sequence shown here is derived from an EMBL/GenBank/DDBJ whole genome shotgun (WGS) entry which is preliminary data.</text>
</comment>
<keyword evidence="4" id="KW-1185">Reference proteome</keyword>
<dbReference type="PANTHER" id="PTHR45631:SF44">
    <property type="entry name" value="CARBOHYDRATE-BINDING PROTEIN OF THE ER PROTEIN"/>
    <property type="match status" value="1"/>
</dbReference>
<evidence type="ECO:0000313" key="3">
    <source>
        <dbReference type="EMBL" id="KAK6935947.1"/>
    </source>
</evidence>
<feature type="non-terminal residue" evidence="3">
    <location>
        <position position="416"/>
    </location>
</feature>
<dbReference type="EMBL" id="JBAMMX010000007">
    <property type="protein sequence ID" value="KAK6935947.1"/>
    <property type="molecule type" value="Genomic_DNA"/>
</dbReference>
<dbReference type="AlphaFoldDB" id="A0AAN8VUD7"/>
<evidence type="ECO:0000256" key="1">
    <source>
        <dbReference type="ARBA" id="ARBA00004167"/>
    </source>
</evidence>
<evidence type="ECO:0000259" key="2">
    <source>
        <dbReference type="Pfam" id="PF12819"/>
    </source>
</evidence>
<proteinExistence type="predicted"/>
<sequence length="416" mass="45981">SGSVLAVFLSIDCGSSTSYKDYFGITWTGDDAYVQTGESRSTGNSDNDVAMNTLRVFKSHTRNCYNIPGEQGTKLLLRASFYYGNYDTMSAPPTFDLSFDGNFWDTVVTTIDTVIYREVTYIPKSKNISLCLGKKYSDQFPFISAIEVRTLASNIYTLEDASKYPLLLNRRTDYTWGSTNMVIRYSDDAYDRIWTRFSYSTVSNNGWVDLNLSSNAGTVDLSKTADNPPEKLFDYAVQTANTSTKFVLDVSTLPSTKVEVYINMYFTEYLKSSETRSFDIYLDNQSIAKDFSPVFGVATEISTINVNASSASNFYLAATSTSTLPPLIVGLELFVIGTTPPANGTNTNDVSGLASLQNAFSVLQVWSGDPCLPVEYPWDWLKCTNDTTPRVTSLLLSDSSLSGKLPDFSSLDAIQS</sequence>
<reference evidence="3 4" key="1">
    <citation type="submission" date="2023-12" db="EMBL/GenBank/DDBJ databases">
        <title>A high-quality genome assembly for Dillenia turbinata (Dilleniales).</title>
        <authorList>
            <person name="Chanderbali A."/>
        </authorList>
    </citation>
    <scope>NUCLEOTIDE SEQUENCE [LARGE SCALE GENOMIC DNA]</scope>
    <source>
        <strain evidence="3">LSX21</strain>
        <tissue evidence="3">Leaf</tissue>
    </source>
</reference>
<dbReference type="Gene3D" id="2.60.120.430">
    <property type="entry name" value="Galactose-binding lectin"/>
    <property type="match status" value="1"/>
</dbReference>
<gene>
    <name evidence="3" type="ORF">RJ641_032977</name>
</gene>
<dbReference type="Pfam" id="PF12819">
    <property type="entry name" value="Malectin_like"/>
    <property type="match status" value="1"/>
</dbReference>
<organism evidence="3 4">
    <name type="scientific">Dillenia turbinata</name>
    <dbReference type="NCBI Taxonomy" id="194707"/>
    <lineage>
        <taxon>Eukaryota</taxon>
        <taxon>Viridiplantae</taxon>
        <taxon>Streptophyta</taxon>
        <taxon>Embryophyta</taxon>
        <taxon>Tracheophyta</taxon>
        <taxon>Spermatophyta</taxon>
        <taxon>Magnoliopsida</taxon>
        <taxon>eudicotyledons</taxon>
        <taxon>Gunneridae</taxon>
        <taxon>Pentapetalae</taxon>
        <taxon>Dilleniales</taxon>
        <taxon>Dilleniaceae</taxon>
        <taxon>Dillenia</taxon>
    </lineage>
</organism>
<dbReference type="PANTHER" id="PTHR45631">
    <property type="entry name" value="OS07G0107800 PROTEIN-RELATED"/>
    <property type="match status" value="1"/>
</dbReference>
<feature type="domain" description="Malectin-like" evidence="2">
    <location>
        <begin position="11"/>
        <end position="335"/>
    </location>
</feature>
<comment type="subcellular location">
    <subcellularLocation>
        <location evidence="1">Membrane</location>
        <topology evidence="1">Single-pass membrane protein</topology>
    </subcellularLocation>
</comment>
<name>A0AAN8VUD7_9MAGN</name>
<dbReference type="Proteomes" id="UP001370490">
    <property type="component" value="Unassembled WGS sequence"/>
</dbReference>
<accession>A0AAN8VUD7</accession>